<dbReference type="GO" id="GO:0000725">
    <property type="term" value="P:recombinational repair"/>
    <property type="evidence" value="ECO:0007669"/>
    <property type="project" value="TreeGrafter"/>
</dbReference>
<name>A0A919D4E9_9ACTN</name>
<organism evidence="2 3">
    <name type="scientific">Streptomyces alanosinicus</name>
    <dbReference type="NCBI Taxonomy" id="68171"/>
    <lineage>
        <taxon>Bacteria</taxon>
        <taxon>Bacillati</taxon>
        <taxon>Actinomycetota</taxon>
        <taxon>Actinomycetes</taxon>
        <taxon>Kitasatosporales</taxon>
        <taxon>Streptomycetaceae</taxon>
        <taxon>Streptomyces</taxon>
    </lineage>
</organism>
<dbReference type="GO" id="GO:0005524">
    <property type="term" value="F:ATP binding"/>
    <property type="evidence" value="ECO:0007669"/>
    <property type="project" value="InterPro"/>
</dbReference>
<evidence type="ECO:0000313" key="3">
    <source>
        <dbReference type="Proteomes" id="UP000655443"/>
    </source>
</evidence>
<dbReference type="GO" id="GO:0005829">
    <property type="term" value="C:cytosol"/>
    <property type="evidence" value="ECO:0007669"/>
    <property type="project" value="TreeGrafter"/>
</dbReference>
<dbReference type="InterPro" id="IPR027417">
    <property type="entry name" value="P-loop_NTPase"/>
</dbReference>
<dbReference type="GO" id="GO:0003677">
    <property type="term" value="F:DNA binding"/>
    <property type="evidence" value="ECO:0007669"/>
    <property type="project" value="InterPro"/>
</dbReference>
<dbReference type="AlphaFoldDB" id="A0A919D4E9"/>
<dbReference type="PANTHER" id="PTHR11070">
    <property type="entry name" value="UVRD / RECB / PCRA DNA HELICASE FAMILY MEMBER"/>
    <property type="match status" value="1"/>
</dbReference>
<dbReference type="Gene3D" id="3.40.50.300">
    <property type="entry name" value="P-loop containing nucleotide triphosphate hydrolases"/>
    <property type="match status" value="1"/>
</dbReference>
<protein>
    <recommendedName>
        <fullName evidence="1">(+)RNA virus helicase C-terminal domain-containing protein</fullName>
    </recommendedName>
</protein>
<dbReference type="InterPro" id="IPR000212">
    <property type="entry name" value="DNA_helicase_UvrD/REP"/>
</dbReference>
<dbReference type="SUPFAM" id="SSF52540">
    <property type="entry name" value="P-loop containing nucleoside triphosphate hydrolases"/>
    <property type="match status" value="1"/>
</dbReference>
<proteinExistence type="predicted"/>
<evidence type="ECO:0000259" key="1">
    <source>
        <dbReference type="Pfam" id="PF01443"/>
    </source>
</evidence>
<reference evidence="2" key="2">
    <citation type="submission" date="2020-09" db="EMBL/GenBank/DDBJ databases">
        <authorList>
            <person name="Sun Q."/>
            <person name="Ohkuma M."/>
        </authorList>
    </citation>
    <scope>NUCLEOTIDE SEQUENCE</scope>
    <source>
        <strain evidence="2">JCM 4714</strain>
    </source>
</reference>
<dbReference type="InterPro" id="IPR027351">
    <property type="entry name" value="(+)RNA_virus_helicase_core_dom"/>
</dbReference>
<evidence type="ECO:0000313" key="2">
    <source>
        <dbReference type="EMBL" id="GHE06512.1"/>
    </source>
</evidence>
<dbReference type="PANTHER" id="PTHR11070:SF45">
    <property type="entry name" value="DNA 3'-5' HELICASE"/>
    <property type="match status" value="1"/>
</dbReference>
<comment type="caution">
    <text evidence="2">The sequence shown here is derived from an EMBL/GenBank/DDBJ whole genome shotgun (WGS) entry which is preliminary data.</text>
</comment>
<feature type="domain" description="(+)RNA virus helicase C-terminal" evidence="1">
    <location>
        <begin position="9"/>
        <end position="207"/>
    </location>
</feature>
<dbReference type="EMBL" id="BMVG01000011">
    <property type="protein sequence ID" value="GHE06512.1"/>
    <property type="molecule type" value="Genomic_DNA"/>
</dbReference>
<dbReference type="GO" id="GO:0043138">
    <property type="term" value="F:3'-5' DNA helicase activity"/>
    <property type="evidence" value="ECO:0007669"/>
    <property type="project" value="TreeGrafter"/>
</dbReference>
<keyword evidence="3" id="KW-1185">Reference proteome</keyword>
<gene>
    <name evidence="2" type="ORF">GCM10010339_47250</name>
</gene>
<dbReference type="Proteomes" id="UP000655443">
    <property type="component" value="Unassembled WGS sequence"/>
</dbReference>
<reference evidence="2" key="1">
    <citation type="journal article" date="2014" name="Int. J. Syst. Evol. Microbiol.">
        <title>Complete genome sequence of Corynebacterium casei LMG S-19264T (=DSM 44701T), isolated from a smear-ripened cheese.</title>
        <authorList>
            <consortium name="US DOE Joint Genome Institute (JGI-PGF)"/>
            <person name="Walter F."/>
            <person name="Albersmeier A."/>
            <person name="Kalinowski J."/>
            <person name="Ruckert C."/>
        </authorList>
    </citation>
    <scope>NUCLEOTIDE SEQUENCE</scope>
    <source>
        <strain evidence="2">JCM 4714</strain>
    </source>
</reference>
<sequence>MEGPAERTFGHVVVDEAQELTAMQWHMVLRRCPSRSMTLVGDFAQAGPTTTAHDWAEALRPHIGTRYALHTLTVSYRSTHEILSAVRALRTRIAPGHAPSRALRHGPVPREFTAGADELADALAAELRSQASAHPGDLLAVVCADTTAARLTAAGIDQRARVVPVSQARGLEFDAVVVIDPPEIVAARPAGERDLYVALTRATKRLCTLHVPPRPAGAHHASH</sequence>
<accession>A0A919D4E9</accession>
<dbReference type="Pfam" id="PF01443">
    <property type="entry name" value="Viral_helicase1"/>
    <property type="match status" value="1"/>
</dbReference>